<accession>A0ACC0WG20</accession>
<gene>
    <name evidence="1" type="ORF">PsorP6_012409</name>
</gene>
<evidence type="ECO:0000313" key="2">
    <source>
        <dbReference type="Proteomes" id="UP001163321"/>
    </source>
</evidence>
<organism evidence="1 2">
    <name type="scientific">Peronosclerospora sorghi</name>
    <dbReference type="NCBI Taxonomy" id="230839"/>
    <lineage>
        <taxon>Eukaryota</taxon>
        <taxon>Sar</taxon>
        <taxon>Stramenopiles</taxon>
        <taxon>Oomycota</taxon>
        <taxon>Peronosporomycetes</taxon>
        <taxon>Peronosporales</taxon>
        <taxon>Peronosporaceae</taxon>
        <taxon>Peronosclerospora</taxon>
    </lineage>
</organism>
<sequence length="159" mass="18008">MNEADHLASGVSFVERNRDNVETIKTSIEDKPYTKRSSTTEYHQTTLEMLACACRKLGREFGNLECRQKRRFRRNKKWLSATEENISTGKLHALGVESQPFLAGMEDFGITSNFHSWDYSVEETCLGANDDKYMDSDTEDVNCPDSVNLGSSRSPVVII</sequence>
<proteinExistence type="predicted"/>
<comment type="caution">
    <text evidence="1">The sequence shown here is derived from an EMBL/GenBank/DDBJ whole genome shotgun (WGS) entry which is preliminary data.</text>
</comment>
<protein>
    <submittedName>
        <fullName evidence="1">Uncharacterized protein</fullName>
    </submittedName>
</protein>
<reference evidence="1 2" key="1">
    <citation type="journal article" date="2022" name="bioRxiv">
        <title>The genome of the oomycete Peronosclerospora sorghi, a cosmopolitan pathogen of maize and sorghum, is inflated with dispersed pseudogenes.</title>
        <authorList>
            <person name="Fletcher K."/>
            <person name="Martin F."/>
            <person name="Isakeit T."/>
            <person name="Cavanaugh K."/>
            <person name="Magill C."/>
            <person name="Michelmore R."/>
        </authorList>
    </citation>
    <scope>NUCLEOTIDE SEQUENCE [LARGE SCALE GENOMIC DNA]</scope>
    <source>
        <strain evidence="1">P6</strain>
    </source>
</reference>
<keyword evidence="2" id="KW-1185">Reference proteome</keyword>
<dbReference type="EMBL" id="CM047592">
    <property type="protein sequence ID" value="KAI9917769.1"/>
    <property type="molecule type" value="Genomic_DNA"/>
</dbReference>
<evidence type="ECO:0000313" key="1">
    <source>
        <dbReference type="EMBL" id="KAI9917769.1"/>
    </source>
</evidence>
<dbReference type="Proteomes" id="UP001163321">
    <property type="component" value="Chromosome 13"/>
</dbReference>
<name>A0ACC0WG20_9STRA</name>